<dbReference type="SUPFAM" id="SSF53850">
    <property type="entry name" value="Periplasmic binding protein-like II"/>
    <property type="match status" value="1"/>
</dbReference>
<dbReference type="GO" id="GO:0003677">
    <property type="term" value="F:DNA binding"/>
    <property type="evidence" value="ECO:0007669"/>
    <property type="project" value="UniProtKB-KW"/>
</dbReference>
<evidence type="ECO:0000313" key="2">
    <source>
        <dbReference type="EMBL" id="CRL46446.1"/>
    </source>
</evidence>
<dbReference type="Pfam" id="PF03466">
    <property type="entry name" value="LysR_substrate"/>
    <property type="match status" value="1"/>
</dbReference>
<dbReference type="PANTHER" id="PTHR30419:SF8">
    <property type="entry name" value="NITROGEN ASSIMILATION TRANSCRIPTIONAL ACTIVATOR-RELATED"/>
    <property type="match status" value="1"/>
</dbReference>
<dbReference type="GO" id="GO:0005829">
    <property type="term" value="C:cytosol"/>
    <property type="evidence" value="ECO:0007669"/>
    <property type="project" value="TreeGrafter"/>
</dbReference>
<dbReference type="Gene3D" id="3.40.190.290">
    <property type="match status" value="1"/>
</dbReference>
<sequence>MAELIGDFRQHYPGIALEIAEFGGVTMKQAVLAGDLYLALTALTAEVDPELAALPLFSHPLCAVVPRRAPWLTRREVPFTLLGEWPGLNRKLRSAAASGIFWRRWRRRALV</sequence>
<gene>
    <name evidence="2" type="ORF">SGGMMB4_05104</name>
</gene>
<accession>A0A193QMQ5</accession>
<dbReference type="EMBL" id="LN854557">
    <property type="protein sequence ID" value="CRL46446.1"/>
    <property type="molecule type" value="Genomic_DNA"/>
</dbReference>
<organism evidence="2 3">
    <name type="scientific">Sodalis glossinidius (strain morsitans)</name>
    <dbReference type="NCBI Taxonomy" id="343509"/>
    <lineage>
        <taxon>Bacteria</taxon>
        <taxon>Pseudomonadati</taxon>
        <taxon>Pseudomonadota</taxon>
        <taxon>Gammaproteobacteria</taxon>
        <taxon>Enterobacterales</taxon>
        <taxon>Bruguierivoracaceae</taxon>
        <taxon>Sodalis</taxon>
    </lineage>
</organism>
<keyword evidence="2" id="KW-0238">DNA-binding</keyword>
<feature type="domain" description="LysR substrate-binding" evidence="1">
    <location>
        <begin position="2"/>
        <end position="108"/>
    </location>
</feature>
<dbReference type="InterPro" id="IPR050950">
    <property type="entry name" value="HTH-type_LysR_regulators"/>
</dbReference>
<dbReference type="PANTHER" id="PTHR30419">
    <property type="entry name" value="HTH-TYPE TRANSCRIPTIONAL REGULATOR YBHD"/>
    <property type="match status" value="1"/>
</dbReference>
<evidence type="ECO:0000313" key="3">
    <source>
        <dbReference type="Proteomes" id="UP000245838"/>
    </source>
</evidence>
<dbReference type="Proteomes" id="UP000245838">
    <property type="component" value="Chromosome sggmmb4_Chromosome"/>
</dbReference>
<evidence type="ECO:0000259" key="1">
    <source>
        <dbReference type="Pfam" id="PF03466"/>
    </source>
</evidence>
<dbReference type="AlphaFoldDB" id="A0A193QMQ5"/>
<dbReference type="InterPro" id="IPR005119">
    <property type="entry name" value="LysR_subst-bd"/>
</dbReference>
<dbReference type="GO" id="GO:0006355">
    <property type="term" value="P:regulation of DNA-templated transcription"/>
    <property type="evidence" value="ECO:0007669"/>
    <property type="project" value="TreeGrafter"/>
</dbReference>
<proteinExistence type="predicted"/>
<protein>
    <submittedName>
        <fullName evidence="2">DNA-binding transcriptional regulator CynR</fullName>
    </submittedName>
</protein>
<reference evidence="2 3" key="1">
    <citation type="submission" date="2015-05" db="EMBL/GenBank/DDBJ databases">
        <authorList>
            <person name="Goodhead I."/>
        </authorList>
    </citation>
    <scope>NUCLEOTIDE SEQUENCE [LARGE SCALE GENOMIC DNA]</scope>
    <source>
        <strain evidence="3">morsitans</strain>
    </source>
</reference>
<name>A0A193QMQ5_SODGM</name>